<organism evidence="3">
    <name type="scientific">hydrothermal vent metagenome</name>
    <dbReference type="NCBI Taxonomy" id="652676"/>
    <lineage>
        <taxon>unclassified sequences</taxon>
        <taxon>metagenomes</taxon>
        <taxon>ecological metagenomes</taxon>
    </lineage>
</organism>
<accession>A0A3B0RE65</accession>
<dbReference type="EMBL" id="UOEH01000034">
    <property type="protein sequence ID" value="VAV90251.1"/>
    <property type="molecule type" value="Genomic_DNA"/>
</dbReference>
<keyword evidence="1" id="KW-1133">Transmembrane helix</keyword>
<feature type="transmembrane region" description="Helical" evidence="1">
    <location>
        <begin position="75"/>
        <end position="95"/>
    </location>
</feature>
<reference evidence="3" key="1">
    <citation type="submission" date="2018-06" db="EMBL/GenBank/DDBJ databases">
        <authorList>
            <person name="Zhirakovskaya E."/>
        </authorList>
    </citation>
    <scope>NUCLEOTIDE SEQUENCE</scope>
</reference>
<sequence length="125" mass="13391">MLVFFFGTVKRRGRLAQDAAKSRASALGRMAAWAVVIAYNIVGIIDIYSTMAALDSGAGMEANPLVRSVMFHAGDGWIAAKLALQGVISFMVLWFPHWIVISFFAVASAINAGIVYNNLVIAGVL</sequence>
<protein>
    <recommendedName>
        <fullName evidence="2">DUF5658 domain-containing protein</fullName>
    </recommendedName>
</protein>
<gene>
    <name evidence="3" type="ORF">MNBD_ALPHA05-2450</name>
</gene>
<evidence type="ECO:0000256" key="1">
    <source>
        <dbReference type="SAM" id="Phobius"/>
    </source>
</evidence>
<evidence type="ECO:0000259" key="2">
    <source>
        <dbReference type="Pfam" id="PF18902"/>
    </source>
</evidence>
<keyword evidence="1" id="KW-0812">Transmembrane</keyword>
<name>A0A3B0RE65_9ZZZZ</name>
<dbReference type="AlphaFoldDB" id="A0A3B0RE65"/>
<evidence type="ECO:0000313" key="3">
    <source>
        <dbReference type="EMBL" id="VAV90251.1"/>
    </source>
</evidence>
<feature type="domain" description="DUF5658" evidence="2">
    <location>
        <begin position="41"/>
        <end position="120"/>
    </location>
</feature>
<feature type="transmembrane region" description="Helical" evidence="1">
    <location>
        <begin position="101"/>
        <end position="124"/>
    </location>
</feature>
<proteinExistence type="predicted"/>
<dbReference type="InterPro" id="IPR043717">
    <property type="entry name" value="DUF5658"/>
</dbReference>
<keyword evidence="1" id="KW-0472">Membrane</keyword>
<feature type="transmembrane region" description="Helical" evidence="1">
    <location>
        <begin position="31"/>
        <end position="54"/>
    </location>
</feature>
<dbReference type="Pfam" id="PF18902">
    <property type="entry name" value="DUF5658"/>
    <property type="match status" value="1"/>
</dbReference>